<keyword evidence="2" id="KW-1185">Reference proteome</keyword>
<gene>
    <name evidence="1" type="ORF">GCM10009613_16720</name>
</gene>
<evidence type="ECO:0008006" key="3">
    <source>
        <dbReference type="Google" id="ProtNLM"/>
    </source>
</evidence>
<sequence length="446" mass="50997">MAHTCDIRRVGGPVTVSRFNKLDFGPPAAERDSSLEEVFIESDLFRNLCAGRTSVVLGNRGAGKSALFHMLARRTRARRNQVIELVPEDYSYEMLRSSLADEERGSWAKQGAYAAAWKYMLYVEVMKLVARRDGRSDEAGAARIRRYVRDRHRTSDLGKLDTLISYLKRLEGIKIGPYEAAAKTRELHSLYKLEEIARLIPDIELACRSRPIVILVDELDKKIAWGERELLAMIAARIRRSVPKLRNLSDEQVWARFFEYRLPDGTKSFDYVLARTFHRPREVIQFCAEVIQAARRSGTMACIDREMIEQVEHRYSHERLQDTAAEFRFSYPGIASVFEVFRGGPQRLSREELEYTCLRIADGDVGVDRRAEAWVERFDEQGIVEVLWHVGFLQAGVRRSGAPDQEFISRHTFPHAGVRRAEEFRIHPMFAAYLGLAADTPAALGG</sequence>
<dbReference type="InterPro" id="IPR027417">
    <property type="entry name" value="P-loop_NTPase"/>
</dbReference>
<accession>A0ABP4I9G9</accession>
<proteinExistence type="predicted"/>
<dbReference type="NCBIfam" id="NF047389">
    <property type="entry name" value="ATPase_Sll1717"/>
    <property type="match status" value="2"/>
</dbReference>
<name>A0ABP4I9G9_9PSEU</name>
<dbReference type="SUPFAM" id="SSF52540">
    <property type="entry name" value="P-loop containing nucleoside triphosphate hydrolases"/>
    <property type="match status" value="1"/>
</dbReference>
<dbReference type="EMBL" id="BAAAJK010000006">
    <property type="protein sequence ID" value="GAA1385018.1"/>
    <property type="molecule type" value="Genomic_DNA"/>
</dbReference>
<evidence type="ECO:0000313" key="1">
    <source>
        <dbReference type="EMBL" id="GAA1385018.1"/>
    </source>
</evidence>
<evidence type="ECO:0000313" key="2">
    <source>
        <dbReference type="Proteomes" id="UP001501414"/>
    </source>
</evidence>
<protein>
    <recommendedName>
        <fullName evidence="3">AAA+ ATPase domain-containing protein</fullName>
    </recommendedName>
</protein>
<dbReference type="Proteomes" id="UP001501414">
    <property type="component" value="Unassembled WGS sequence"/>
</dbReference>
<dbReference type="InterPro" id="IPR059206">
    <property type="entry name" value="Sll1717-like"/>
</dbReference>
<reference evidence="2" key="1">
    <citation type="journal article" date="2019" name="Int. J. Syst. Evol. Microbiol.">
        <title>The Global Catalogue of Microorganisms (GCM) 10K type strain sequencing project: providing services to taxonomists for standard genome sequencing and annotation.</title>
        <authorList>
            <consortium name="The Broad Institute Genomics Platform"/>
            <consortium name="The Broad Institute Genome Sequencing Center for Infectious Disease"/>
            <person name="Wu L."/>
            <person name="Ma J."/>
        </authorList>
    </citation>
    <scope>NUCLEOTIDE SEQUENCE [LARGE SCALE GENOMIC DNA]</scope>
    <source>
        <strain evidence="2">JCM 11896</strain>
    </source>
</reference>
<comment type="caution">
    <text evidence="1">The sequence shown here is derived from an EMBL/GenBank/DDBJ whole genome shotgun (WGS) entry which is preliminary data.</text>
</comment>
<organism evidence="1 2">
    <name type="scientific">Pseudonocardia kongjuensis</name>
    <dbReference type="NCBI Taxonomy" id="102227"/>
    <lineage>
        <taxon>Bacteria</taxon>
        <taxon>Bacillati</taxon>
        <taxon>Actinomycetota</taxon>
        <taxon>Actinomycetes</taxon>
        <taxon>Pseudonocardiales</taxon>
        <taxon>Pseudonocardiaceae</taxon>
        <taxon>Pseudonocardia</taxon>
    </lineage>
</organism>